<keyword evidence="3" id="KW-0949">S-adenosyl-L-methionine</keyword>
<name>A0A840BTD9_9HYPH</name>
<accession>A0A840BTD9</accession>
<comment type="caution">
    <text evidence="5">The sequence shown here is derived from an EMBL/GenBank/DDBJ whole genome shotgun (WGS) entry which is preliminary data.</text>
</comment>
<dbReference type="EMBL" id="JACIEN010000001">
    <property type="protein sequence ID" value="MBB4016711.1"/>
    <property type="molecule type" value="Genomic_DNA"/>
</dbReference>
<dbReference type="RefSeq" id="WP_343059616.1">
    <property type="nucleotide sequence ID" value="NZ_JACIEN010000001.1"/>
</dbReference>
<keyword evidence="1 5" id="KW-0489">Methyltransferase</keyword>
<evidence type="ECO:0000313" key="5">
    <source>
        <dbReference type="EMBL" id="MBB4016711.1"/>
    </source>
</evidence>
<dbReference type="Proteomes" id="UP000577362">
    <property type="component" value="Unassembled WGS sequence"/>
</dbReference>
<comment type="similarity">
    <text evidence="4">Belongs to the MT-A70-like family.</text>
</comment>
<keyword evidence="6" id="KW-1185">Reference proteome</keyword>
<dbReference type="Pfam" id="PF05063">
    <property type="entry name" value="MT-A70"/>
    <property type="match status" value="1"/>
</dbReference>
<evidence type="ECO:0000256" key="4">
    <source>
        <dbReference type="PROSITE-ProRule" id="PRU00489"/>
    </source>
</evidence>
<dbReference type="GO" id="GO:0003676">
    <property type="term" value="F:nucleic acid binding"/>
    <property type="evidence" value="ECO:0007669"/>
    <property type="project" value="InterPro"/>
</dbReference>
<keyword evidence="2" id="KW-0808">Transferase</keyword>
<evidence type="ECO:0000256" key="3">
    <source>
        <dbReference type="ARBA" id="ARBA00022691"/>
    </source>
</evidence>
<dbReference type="PROSITE" id="PS51143">
    <property type="entry name" value="MT_A70"/>
    <property type="match status" value="1"/>
</dbReference>
<gene>
    <name evidence="5" type="ORF">GGR16_001717</name>
</gene>
<evidence type="ECO:0000256" key="1">
    <source>
        <dbReference type="ARBA" id="ARBA00022603"/>
    </source>
</evidence>
<proteinExistence type="inferred from homology"/>
<evidence type="ECO:0000313" key="6">
    <source>
        <dbReference type="Proteomes" id="UP000577362"/>
    </source>
</evidence>
<evidence type="ECO:0000256" key="2">
    <source>
        <dbReference type="ARBA" id="ARBA00022679"/>
    </source>
</evidence>
<dbReference type="SUPFAM" id="SSF53335">
    <property type="entry name" value="S-adenosyl-L-methionine-dependent methyltransferases"/>
    <property type="match status" value="1"/>
</dbReference>
<organism evidence="5 6">
    <name type="scientific">Chelatococcus caeni</name>
    <dbReference type="NCBI Taxonomy" id="1348468"/>
    <lineage>
        <taxon>Bacteria</taxon>
        <taxon>Pseudomonadati</taxon>
        <taxon>Pseudomonadota</taxon>
        <taxon>Alphaproteobacteria</taxon>
        <taxon>Hyphomicrobiales</taxon>
        <taxon>Chelatococcaceae</taxon>
        <taxon>Chelatococcus</taxon>
    </lineage>
</organism>
<protein>
    <submittedName>
        <fullName evidence="5">N6-adenosine-specific RNA methylase IME4</fullName>
    </submittedName>
</protein>
<dbReference type="InterPro" id="IPR007757">
    <property type="entry name" value="MT-A70-like"/>
</dbReference>
<dbReference type="GO" id="GO:0032259">
    <property type="term" value="P:methylation"/>
    <property type="evidence" value="ECO:0007669"/>
    <property type="project" value="UniProtKB-KW"/>
</dbReference>
<dbReference type="PANTHER" id="PTHR12829">
    <property type="entry name" value="N6-ADENOSINE-METHYLTRANSFERASE"/>
    <property type="match status" value="1"/>
</dbReference>
<dbReference type="Gene3D" id="3.40.50.150">
    <property type="entry name" value="Vaccinia Virus protein VP39"/>
    <property type="match status" value="1"/>
</dbReference>
<dbReference type="PROSITE" id="PS00092">
    <property type="entry name" value="N6_MTASE"/>
    <property type="match status" value="1"/>
</dbReference>
<dbReference type="PANTHER" id="PTHR12829:SF7">
    <property type="entry name" value="N6-ADENOSINE-METHYLTRANSFERASE CATALYTIC SUBUNIT"/>
    <property type="match status" value="1"/>
</dbReference>
<dbReference type="AlphaFoldDB" id="A0A840BTD9"/>
<dbReference type="InterPro" id="IPR029063">
    <property type="entry name" value="SAM-dependent_MTases_sf"/>
</dbReference>
<sequence length="187" mass="21134">MSWPFGELRPLSMDVIVADPPWDFENWSQAGTRKGADPHYGVMPLDEIERLPVGQLARGDCLLFLWAAGCMLPQALGVMRAWGFRFVSEIVWHKVTRNGKTRMGTGYRVRTMHEPVLVGVMGSPTHRPLPSYFAGVARQHSRKPEEFYRLVDAHVPAIGKLDLFSRQSRPGWQAWGDETGKFDQEAA</sequence>
<dbReference type="GO" id="GO:0008168">
    <property type="term" value="F:methyltransferase activity"/>
    <property type="evidence" value="ECO:0007669"/>
    <property type="project" value="UniProtKB-KW"/>
</dbReference>
<reference evidence="5 6" key="1">
    <citation type="submission" date="2020-08" db="EMBL/GenBank/DDBJ databases">
        <title>Genomic Encyclopedia of Type Strains, Phase IV (KMG-IV): sequencing the most valuable type-strain genomes for metagenomic binning, comparative biology and taxonomic classification.</title>
        <authorList>
            <person name="Goeker M."/>
        </authorList>
    </citation>
    <scope>NUCLEOTIDE SEQUENCE [LARGE SCALE GENOMIC DNA]</scope>
    <source>
        <strain evidence="5 6">DSM 103737</strain>
    </source>
</reference>
<dbReference type="InterPro" id="IPR002052">
    <property type="entry name" value="DNA_methylase_N6_adenine_CS"/>
</dbReference>